<evidence type="ECO:0000313" key="9">
    <source>
        <dbReference type="EMBL" id="CAG9821331.1"/>
    </source>
</evidence>
<dbReference type="PRINTS" id="PR00370">
    <property type="entry name" value="FMOXYGENASE"/>
</dbReference>
<dbReference type="GO" id="GO:0050660">
    <property type="term" value="F:flavin adenine dinucleotide binding"/>
    <property type="evidence" value="ECO:0007669"/>
    <property type="project" value="InterPro"/>
</dbReference>
<dbReference type="OrthoDB" id="66881at2759"/>
<dbReference type="EC" id="1.-.-.-" evidence="8"/>
<reference evidence="9" key="1">
    <citation type="submission" date="2022-01" db="EMBL/GenBank/DDBJ databases">
        <authorList>
            <person name="King R."/>
        </authorList>
    </citation>
    <scope>NUCLEOTIDE SEQUENCE</scope>
</reference>
<keyword evidence="7 8" id="KW-0503">Monooxygenase</keyword>
<dbReference type="FunFam" id="3.50.50.60:FF:000138">
    <property type="entry name" value="Flavin-containing monooxygenase"/>
    <property type="match status" value="1"/>
</dbReference>
<dbReference type="EMBL" id="OU896710">
    <property type="protein sequence ID" value="CAG9821331.1"/>
    <property type="molecule type" value="Genomic_DNA"/>
</dbReference>
<dbReference type="InterPro" id="IPR020946">
    <property type="entry name" value="Flavin_mOase-like"/>
</dbReference>
<comment type="similarity">
    <text evidence="2 8">Belongs to the FMO family.</text>
</comment>
<evidence type="ECO:0000256" key="7">
    <source>
        <dbReference type="ARBA" id="ARBA00023033"/>
    </source>
</evidence>
<evidence type="ECO:0000256" key="4">
    <source>
        <dbReference type="ARBA" id="ARBA00022827"/>
    </source>
</evidence>
<evidence type="ECO:0000256" key="6">
    <source>
        <dbReference type="ARBA" id="ARBA00023002"/>
    </source>
</evidence>
<dbReference type="AlphaFoldDB" id="A0A9N9SKA5"/>
<keyword evidence="10" id="KW-1185">Reference proteome</keyword>
<proteinExistence type="inferred from homology"/>
<dbReference type="PANTHER" id="PTHR23023">
    <property type="entry name" value="DIMETHYLANILINE MONOOXYGENASE"/>
    <property type="match status" value="1"/>
</dbReference>
<comment type="cofactor">
    <cofactor evidence="1 8">
        <name>FAD</name>
        <dbReference type="ChEBI" id="CHEBI:57692"/>
    </cofactor>
</comment>
<name>A0A9N9SKA5_PHACE</name>
<evidence type="ECO:0000256" key="5">
    <source>
        <dbReference type="ARBA" id="ARBA00022857"/>
    </source>
</evidence>
<dbReference type="PIRSF" id="PIRSF000332">
    <property type="entry name" value="FMO"/>
    <property type="match status" value="1"/>
</dbReference>
<keyword evidence="3 8" id="KW-0285">Flavoprotein</keyword>
<organism evidence="9 10">
    <name type="scientific">Phaedon cochleariae</name>
    <name type="common">Mustard beetle</name>
    <dbReference type="NCBI Taxonomy" id="80249"/>
    <lineage>
        <taxon>Eukaryota</taxon>
        <taxon>Metazoa</taxon>
        <taxon>Ecdysozoa</taxon>
        <taxon>Arthropoda</taxon>
        <taxon>Hexapoda</taxon>
        <taxon>Insecta</taxon>
        <taxon>Pterygota</taxon>
        <taxon>Neoptera</taxon>
        <taxon>Endopterygota</taxon>
        <taxon>Coleoptera</taxon>
        <taxon>Polyphaga</taxon>
        <taxon>Cucujiformia</taxon>
        <taxon>Chrysomeloidea</taxon>
        <taxon>Chrysomelidae</taxon>
        <taxon>Chrysomelinae</taxon>
        <taxon>Chrysomelini</taxon>
        <taxon>Phaedon</taxon>
    </lineage>
</organism>
<keyword evidence="5" id="KW-0521">NADP</keyword>
<dbReference type="InterPro" id="IPR050346">
    <property type="entry name" value="FMO-like"/>
</dbReference>
<evidence type="ECO:0000256" key="3">
    <source>
        <dbReference type="ARBA" id="ARBA00022630"/>
    </source>
</evidence>
<gene>
    <name evidence="9" type="ORF">PHAECO_LOCUS8076</name>
</gene>
<evidence type="ECO:0000313" key="10">
    <source>
        <dbReference type="Proteomes" id="UP001153737"/>
    </source>
</evidence>
<reference evidence="9" key="2">
    <citation type="submission" date="2022-10" db="EMBL/GenBank/DDBJ databases">
        <authorList>
            <consortium name="ENA_rothamsted_submissions"/>
            <consortium name="culmorum"/>
            <person name="King R."/>
        </authorList>
    </citation>
    <scope>NUCLEOTIDE SEQUENCE</scope>
</reference>
<dbReference type="GO" id="GO:0004499">
    <property type="term" value="F:N,N-dimethylaniline monooxygenase activity"/>
    <property type="evidence" value="ECO:0007669"/>
    <property type="project" value="InterPro"/>
</dbReference>
<keyword evidence="6 8" id="KW-0560">Oxidoreductase</keyword>
<dbReference type="SUPFAM" id="SSF51905">
    <property type="entry name" value="FAD/NAD(P)-binding domain"/>
    <property type="match status" value="2"/>
</dbReference>
<evidence type="ECO:0000256" key="1">
    <source>
        <dbReference type="ARBA" id="ARBA00001974"/>
    </source>
</evidence>
<dbReference type="InterPro" id="IPR000960">
    <property type="entry name" value="Flavin_mOase"/>
</dbReference>
<sequence>MKIAVIGAGAGGLAALRHCLEEGHSCEVFEKTENIGGTWQYTDKTGVDQYGLPIHSSMYEGLRTNLPKELMTYDGFPYTSPDHSYISQPEVLKYIEDFARAFNLMPHIKFLTHVEKVSPLPNNRWSIGLLDLQTRETIEREYDAVLVCNGRCSVPYTPKLPGIDTFKGTVIHSHDYRNPGPYKGKKVLVIGAGPSGVDIAGIVFNVADKVILCHRSDISAKSKIPEGVIIKPEPIEFKENSVILKDGSVETVNSVIFCTGYSCSYPFLTVDCGIEVDHNWVKYLYKQVINVKHPTMGFIGLPIRIFPFVMFGIQVRFFLSYLKGNVAITKEQMLDDIVVQMSKKAEKGVIPLQLQAHLLGLDQGDYMDDLAETAKIRKIPQVYIKLYKHVHTVTKGNRDLSYRIVDDDEFVQIGK</sequence>
<evidence type="ECO:0000256" key="8">
    <source>
        <dbReference type="RuleBase" id="RU361177"/>
    </source>
</evidence>
<dbReference type="GO" id="GO:0050661">
    <property type="term" value="F:NADP binding"/>
    <property type="evidence" value="ECO:0007669"/>
    <property type="project" value="InterPro"/>
</dbReference>
<evidence type="ECO:0000256" key="2">
    <source>
        <dbReference type="ARBA" id="ARBA00009183"/>
    </source>
</evidence>
<keyword evidence="4 8" id="KW-0274">FAD</keyword>
<dbReference type="Gene3D" id="3.50.50.60">
    <property type="entry name" value="FAD/NAD(P)-binding domain"/>
    <property type="match status" value="2"/>
</dbReference>
<accession>A0A9N9SKA5</accession>
<dbReference type="Pfam" id="PF00743">
    <property type="entry name" value="FMO-like"/>
    <property type="match status" value="2"/>
</dbReference>
<dbReference type="InterPro" id="IPR036188">
    <property type="entry name" value="FAD/NAD-bd_sf"/>
</dbReference>
<protein>
    <recommendedName>
        <fullName evidence="8">Flavin-containing monooxygenase</fullName>
        <ecNumber evidence="8">1.-.-.-</ecNumber>
    </recommendedName>
</protein>
<dbReference type="Proteomes" id="UP001153737">
    <property type="component" value="Chromosome 4"/>
</dbReference>